<dbReference type="AlphaFoldDB" id="A0A8W7PVT0"/>
<dbReference type="Proteomes" id="UP000075882">
    <property type="component" value="Unassembled WGS sequence"/>
</dbReference>
<protein>
    <submittedName>
        <fullName evidence="2">Uncharacterized protein</fullName>
    </submittedName>
</protein>
<reference evidence="2" key="1">
    <citation type="submission" date="2022-08" db="UniProtKB">
        <authorList>
            <consortium name="EnsemblMetazoa"/>
        </authorList>
    </citation>
    <scope>IDENTIFICATION</scope>
</reference>
<sequence>MTGELVPDRRNGDWWEPGLTVQQLGGGGVSDSEPPDVDLRRPQDGGVPMANCTAGGEIDRISQLLPRFSDRFILIGSDRAGEISVADHSRRLLLLLPMVISIAIIDE</sequence>
<evidence type="ECO:0000313" key="2">
    <source>
        <dbReference type="EnsemblMetazoa" id="ACOM038050-PA.1"/>
    </source>
</evidence>
<feature type="compositionally biased region" description="Basic and acidic residues" evidence="1">
    <location>
        <begin position="1"/>
        <end position="13"/>
    </location>
</feature>
<proteinExistence type="predicted"/>
<evidence type="ECO:0000256" key="1">
    <source>
        <dbReference type="SAM" id="MobiDB-lite"/>
    </source>
</evidence>
<name>A0A8W7PVT0_ANOCL</name>
<organism evidence="2">
    <name type="scientific">Anopheles coluzzii</name>
    <name type="common">African malaria mosquito</name>
    <dbReference type="NCBI Taxonomy" id="1518534"/>
    <lineage>
        <taxon>Eukaryota</taxon>
        <taxon>Metazoa</taxon>
        <taxon>Ecdysozoa</taxon>
        <taxon>Arthropoda</taxon>
        <taxon>Hexapoda</taxon>
        <taxon>Insecta</taxon>
        <taxon>Pterygota</taxon>
        <taxon>Neoptera</taxon>
        <taxon>Endopterygota</taxon>
        <taxon>Diptera</taxon>
        <taxon>Nematocera</taxon>
        <taxon>Culicoidea</taxon>
        <taxon>Culicidae</taxon>
        <taxon>Anophelinae</taxon>
        <taxon>Anopheles</taxon>
    </lineage>
</organism>
<feature type="region of interest" description="Disordered" evidence="1">
    <location>
        <begin position="1"/>
        <end position="52"/>
    </location>
</feature>
<accession>A0A8W7PVT0</accession>
<dbReference type="EnsemblMetazoa" id="ACOM038050-RA">
    <property type="protein sequence ID" value="ACOM038050-PA.1"/>
    <property type="gene ID" value="ACOM038050"/>
</dbReference>